<dbReference type="RefSeq" id="WP_060107747.1">
    <property type="nucleotide sequence ID" value="NZ_LPEQ01000106.1"/>
</dbReference>
<name>A0A106DLV9_9BURK</name>
<dbReference type="Proteomes" id="UP000062317">
    <property type="component" value="Unassembled WGS sequence"/>
</dbReference>
<keyword evidence="2" id="KW-1185">Reference proteome</keyword>
<dbReference type="AlphaFoldDB" id="A0A106DLV9"/>
<sequence length="86" mass="9729">MSGTYQDVSATTWIAAEKPATSERTISDPYQRAMKRPIRSSAAVGYARVEFVKPDEFACLKIFSRETRWQDPIDTPVRVCECARIA</sequence>
<dbReference type="EMBL" id="LPEQ01000106">
    <property type="protein sequence ID" value="KVV42324.1"/>
    <property type="molecule type" value="Genomic_DNA"/>
</dbReference>
<gene>
    <name evidence="1" type="ORF">WT27_10925</name>
</gene>
<accession>A0A106DLV9</accession>
<evidence type="ECO:0000313" key="1">
    <source>
        <dbReference type="EMBL" id="KVV42324.1"/>
    </source>
</evidence>
<proteinExistence type="predicted"/>
<protein>
    <submittedName>
        <fullName evidence="1">Uncharacterized protein</fullName>
    </submittedName>
</protein>
<reference evidence="1 2" key="1">
    <citation type="submission" date="2015-11" db="EMBL/GenBank/DDBJ databases">
        <title>Expanding the genomic diversity of Burkholderia species for the development of highly accurate diagnostics.</title>
        <authorList>
            <person name="Sahl J."/>
            <person name="Keim P."/>
            <person name="Wagner D."/>
        </authorList>
    </citation>
    <scope>NUCLEOTIDE SEQUENCE [LARGE SCALE GENOMIC DNA]</scope>
    <source>
        <strain evidence="1 2">MSMB1301WGS</strain>
    </source>
</reference>
<organism evidence="1 2">
    <name type="scientific">Burkholderia territorii</name>
    <dbReference type="NCBI Taxonomy" id="1503055"/>
    <lineage>
        <taxon>Bacteria</taxon>
        <taxon>Pseudomonadati</taxon>
        <taxon>Pseudomonadota</taxon>
        <taxon>Betaproteobacteria</taxon>
        <taxon>Burkholderiales</taxon>
        <taxon>Burkholderiaceae</taxon>
        <taxon>Burkholderia</taxon>
        <taxon>Burkholderia cepacia complex</taxon>
    </lineage>
</organism>
<comment type="caution">
    <text evidence="1">The sequence shown here is derived from an EMBL/GenBank/DDBJ whole genome shotgun (WGS) entry which is preliminary data.</text>
</comment>
<evidence type="ECO:0000313" key="2">
    <source>
        <dbReference type="Proteomes" id="UP000062317"/>
    </source>
</evidence>